<keyword evidence="4" id="KW-0378">Hydrolase</keyword>
<evidence type="ECO:0000259" key="13">
    <source>
        <dbReference type="PROSITE" id="PS51327"/>
    </source>
</evidence>
<keyword evidence="6" id="KW-0067">ATP-binding</keyword>
<name>A0A8H3FH03_9LECA</name>
<dbReference type="Pfam" id="PF03368">
    <property type="entry name" value="Dicer_dimer"/>
    <property type="match status" value="1"/>
</dbReference>
<keyword evidence="5" id="KW-0347">Helicase</keyword>
<dbReference type="InterPro" id="IPR000999">
    <property type="entry name" value="RNase_III_dom"/>
</dbReference>
<keyword evidence="3" id="KW-0547">Nucleotide-binding</keyword>
<dbReference type="CDD" id="cd18034">
    <property type="entry name" value="DEXHc_dicer"/>
    <property type="match status" value="1"/>
</dbReference>
<dbReference type="GO" id="GO:0051607">
    <property type="term" value="P:defense response to virus"/>
    <property type="evidence" value="ECO:0007669"/>
    <property type="project" value="UniProtKB-KW"/>
</dbReference>
<dbReference type="InterPro" id="IPR036389">
    <property type="entry name" value="RNase_III_sf"/>
</dbReference>
<dbReference type="PROSITE" id="PS51194">
    <property type="entry name" value="HELICASE_CTER"/>
    <property type="match status" value="1"/>
</dbReference>
<accession>A0A8H3FH03</accession>
<dbReference type="InterPro" id="IPR014001">
    <property type="entry name" value="Helicase_ATP-bd"/>
</dbReference>
<keyword evidence="15" id="KW-1185">Reference proteome</keyword>
<evidence type="ECO:0000256" key="8">
    <source>
        <dbReference type="PROSITE-ProRule" id="PRU00657"/>
    </source>
</evidence>
<protein>
    <recommendedName>
        <fullName evidence="16">Dicer-like protein 2</fullName>
    </recommendedName>
</protein>
<keyword evidence="8" id="KW-0694">RNA-binding</keyword>
<dbReference type="SUPFAM" id="SSF69065">
    <property type="entry name" value="RNase III domain-like"/>
    <property type="match status" value="2"/>
</dbReference>
<evidence type="ECO:0000256" key="5">
    <source>
        <dbReference type="ARBA" id="ARBA00022806"/>
    </source>
</evidence>
<dbReference type="SMART" id="SM00487">
    <property type="entry name" value="DEXDc"/>
    <property type="match status" value="1"/>
</dbReference>
<dbReference type="InterPro" id="IPR011545">
    <property type="entry name" value="DEAD/DEAH_box_helicase_dom"/>
</dbReference>
<feature type="domain" description="Dicer dsRNA-binding fold" evidence="13">
    <location>
        <begin position="555"/>
        <end position="650"/>
    </location>
</feature>
<comment type="caution">
    <text evidence="14">The sequence shown here is derived from an EMBL/GenBank/DDBJ whole genome shotgun (WGS) entry which is preliminary data.</text>
</comment>
<keyword evidence="2" id="KW-0677">Repeat</keyword>
<organism evidence="14 15">
    <name type="scientific">Gomphillus americanus</name>
    <dbReference type="NCBI Taxonomy" id="1940652"/>
    <lineage>
        <taxon>Eukaryota</taxon>
        <taxon>Fungi</taxon>
        <taxon>Dikarya</taxon>
        <taxon>Ascomycota</taxon>
        <taxon>Pezizomycotina</taxon>
        <taxon>Lecanoromycetes</taxon>
        <taxon>OSLEUM clade</taxon>
        <taxon>Ostropomycetidae</taxon>
        <taxon>Ostropales</taxon>
        <taxon>Graphidaceae</taxon>
        <taxon>Gomphilloideae</taxon>
        <taxon>Gomphillus</taxon>
    </lineage>
</organism>
<feature type="domain" description="RNase III" evidence="10">
    <location>
        <begin position="898"/>
        <end position="1047"/>
    </location>
</feature>
<evidence type="ECO:0000256" key="3">
    <source>
        <dbReference type="ARBA" id="ARBA00022741"/>
    </source>
</evidence>
<dbReference type="PROSITE" id="PS51192">
    <property type="entry name" value="HELICASE_ATP_BIND_1"/>
    <property type="match status" value="1"/>
</dbReference>
<evidence type="ECO:0000313" key="15">
    <source>
        <dbReference type="Proteomes" id="UP000664169"/>
    </source>
</evidence>
<dbReference type="Pfam" id="PF00270">
    <property type="entry name" value="DEAD"/>
    <property type="match status" value="1"/>
</dbReference>
<dbReference type="CDD" id="cd00593">
    <property type="entry name" value="RIBOc"/>
    <property type="match status" value="2"/>
</dbReference>
<dbReference type="PROSITE" id="PS51327">
    <property type="entry name" value="DICER_DSRBF"/>
    <property type="match status" value="1"/>
</dbReference>
<dbReference type="Proteomes" id="UP000664169">
    <property type="component" value="Unassembled WGS sequence"/>
</dbReference>
<evidence type="ECO:0000256" key="6">
    <source>
        <dbReference type="ARBA" id="ARBA00022840"/>
    </source>
</evidence>
<reference evidence="14" key="1">
    <citation type="submission" date="2021-03" db="EMBL/GenBank/DDBJ databases">
        <authorList>
            <person name="Tagirdzhanova G."/>
        </authorList>
    </citation>
    <scope>NUCLEOTIDE SEQUENCE</scope>
</reference>
<evidence type="ECO:0000259" key="11">
    <source>
        <dbReference type="PROSITE" id="PS51192"/>
    </source>
</evidence>
<dbReference type="Pfam" id="PF00636">
    <property type="entry name" value="Ribonuclease_3"/>
    <property type="match status" value="2"/>
</dbReference>
<evidence type="ECO:0008006" key="16">
    <source>
        <dbReference type="Google" id="ProtNLM"/>
    </source>
</evidence>
<dbReference type="SUPFAM" id="SSF54768">
    <property type="entry name" value="dsRNA-binding domain-like"/>
    <property type="match status" value="1"/>
</dbReference>
<dbReference type="InterPro" id="IPR001650">
    <property type="entry name" value="Helicase_C-like"/>
</dbReference>
<feature type="compositionally biased region" description="Low complexity" evidence="9">
    <location>
        <begin position="1199"/>
        <end position="1213"/>
    </location>
</feature>
<dbReference type="PROSITE" id="PS50142">
    <property type="entry name" value="RNASE_3_2"/>
    <property type="match status" value="2"/>
</dbReference>
<dbReference type="GO" id="GO:0004386">
    <property type="term" value="F:helicase activity"/>
    <property type="evidence" value="ECO:0007669"/>
    <property type="project" value="UniProtKB-KW"/>
</dbReference>
<dbReference type="GO" id="GO:0005634">
    <property type="term" value="C:nucleus"/>
    <property type="evidence" value="ECO:0007669"/>
    <property type="project" value="TreeGrafter"/>
</dbReference>
<dbReference type="GO" id="GO:0030422">
    <property type="term" value="P:siRNA processing"/>
    <property type="evidence" value="ECO:0007669"/>
    <property type="project" value="TreeGrafter"/>
</dbReference>
<feature type="region of interest" description="Disordered" evidence="9">
    <location>
        <begin position="1199"/>
        <end position="1219"/>
    </location>
</feature>
<dbReference type="GO" id="GO:0003723">
    <property type="term" value="F:RNA binding"/>
    <property type="evidence" value="ECO:0007669"/>
    <property type="project" value="UniProtKB-UniRule"/>
</dbReference>
<evidence type="ECO:0000313" key="14">
    <source>
        <dbReference type="EMBL" id="CAF9924424.1"/>
    </source>
</evidence>
<dbReference type="Gene3D" id="3.40.50.300">
    <property type="entry name" value="P-loop containing nucleotide triphosphate hydrolases"/>
    <property type="match status" value="2"/>
</dbReference>
<evidence type="ECO:0000259" key="12">
    <source>
        <dbReference type="PROSITE" id="PS51194"/>
    </source>
</evidence>
<dbReference type="GO" id="GO:0050688">
    <property type="term" value="P:regulation of defense response to virus"/>
    <property type="evidence" value="ECO:0007669"/>
    <property type="project" value="UniProtKB-KW"/>
</dbReference>
<dbReference type="PANTHER" id="PTHR14950">
    <property type="entry name" value="DICER-RELATED"/>
    <property type="match status" value="1"/>
</dbReference>
<evidence type="ECO:0000259" key="10">
    <source>
        <dbReference type="PROSITE" id="PS50142"/>
    </source>
</evidence>
<dbReference type="GO" id="GO:0004525">
    <property type="term" value="F:ribonuclease III activity"/>
    <property type="evidence" value="ECO:0007669"/>
    <property type="project" value="InterPro"/>
</dbReference>
<evidence type="ECO:0000256" key="2">
    <source>
        <dbReference type="ARBA" id="ARBA00022737"/>
    </source>
</evidence>
<dbReference type="Pfam" id="PF00271">
    <property type="entry name" value="Helicase_C"/>
    <property type="match status" value="1"/>
</dbReference>
<dbReference type="Gene3D" id="3.30.160.380">
    <property type="entry name" value="Dicer dimerisation domain"/>
    <property type="match status" value="1"/>
</dbReference>
<evidence type="ECO:0000256" key="4">
    <source>
        <dbReference type="ARBA" id="ARBA00022801"/>
    </source>
</evidence>
<dbReference type="SMART" id="SM00490">
    <property type="entry name" value="HELICc"/>
    <property type="match status" value="1"/>
</dbReference>
<dbReference type="EMBL" id="CAJPDQ010000021">
    <property type="protein sequence ID" value="CAF9924424.1"/>
    <property type="molecule type" value="Genomic_DNA"/>
</dbReference>
<dbReference type="GO" id="GO:0005737">
    <property type="term" value="C:cytoplasm"/>
    <property type="evidence" value="ECO:0007669"/>
    <property type="project" value="TreeGrafter"/>
</dbReference>
<feature type="domain" description="Helicase C-terminal" evidence="12">
    <location>
        <begin position="386"/>
        <end position="555"/>
    </location>
</feature>
<keyword evidence="1" id="KW-0930">Antiviral protein</keyword>
<dbReference type="InterPro" id="IPR005034">
    <property type="entry name" value="Dicer_dimerisation"/>
</dbReference>
<dbReference type="OrthoDB" id="416741at2759"/>
<sequence length="1422" mass="159341">METEEVKLDDGAFVPRGYQLEMLEASLAGNIIIAMDTGSGKTPIAVLRIAVELERCPTYKSVWFLCPKVTLAQQQFRVLQKMLPGTLCKVLVGSDGCDLWKSQSIWDEVLLNARVVVCTPEILYNALSHGFVKISGIALLVFDEAHYCKDRHPANRILSGFYHPSRLQGKEVPHILGLTASPTFGNGTRGLETIEKNLDSICRTPRLNREELMRYTHQPLLIQQSFSYDSVPVSPLLDSLIREFRKESIYDDPWIKYLKANNKLDPRKLSDAILKGQTYCRDQLRTLFQAANTVHVDLGPWACEYYLLYSIDQFRTKQKDSFYTSSLDQDESNYLSTFFERLDTTPVFSLQPPNTQTVTSKVNVLIEILQKELSPTQEARNRDFGSYDFIGSELTGIVFVETRVAVCVLKRLLETHPLVSTRLRLGLSFGSSTHSKRKSMICDYILKDKSIEPIEDVLDGLRSKEKNLLVTTNVVEEGIDVTACNTVICFDQSPNLVSFVQRRGRARDSRSKYYIMYSEPTNTGVSRWLELEREMKLKYMDHMRELSRLQSYELSQQGFREYLVESTGVSYASSNPVFVFDGDVQEGNGVCRIVLPTCIDETLRTFESSKSWTTERLLKADAAFEACIALHKAGLLNDHMLPIKDLNREESALYQIVEKRPHIVAVNPVFRPWSEVSRASQRSHPYFQCLVTVREGNKILMKMNLLMARIPSTIQTFELYIDPQTTLEVSFEDVLPVGALNLAAAERFTKVMLRSTFQSRIDMDEAILPIFFMPLDELDESWFLSEAKAIDTVLLSSCVLDASVGLVSDMTGKLFVPLGMQEVDLIEEATGTVTRRNMIRASALPKRYDFLHSDSFGDQVKANNACFLDPETSTMDRLPLQYAQFGRLIPSIQHKIHNALLAEQLNNTILAPASISSLPLILEAISAPVSRENVNYQRMEFLGDAVFKYYTVVTVLAQHLNYPESYLAYTKDLVVSNKSAALAAKEVGLDRFIMRERFTGAKWRPVYMKDVLSESVSDQGTCTEELSTKVLADVVEALIAAAYLDGHDTEPKVLAMLSILTCSGLRQKITWEPLASLGQKLRSAVPKLDLIPPVVQQLETITGHTFKLPALAVEALTHPGYLPLASEILGYSTNYQRLEFLGDAVLDMVVTRFIYSYNKSTPVPRMHLLRTAAVNQDILGYFAFRLGIEIETSELVDNAEASSNESSPGSDPSTRPNKLPHRATRRISLLQLLRHAPSIQLVKDFSDMQKRCEDLDIELSYALAHGKTYPWTLLASLDLGKVACDLIEATIGAIYIDSHGNLDICESWIARIGILPWLRRAMQQEVKVWHPKEELGVLADKEKVTYQMRGGDLKGTTECTLFVGKTKICQAHGASRKIAEMRAADIAVGLLSSRGSEQKAAAAAAAAAVVVPPSSTTSVVCG</sequence>
<comment type="similarity">
    <text evidence="8">Belongs to the helicase family. Dicer subfamily.</text>
</comment>
<keyword evidence="7" id="KW-0051">Antiviral defense</keyword>
<evidence type="ECO:0000256" key="9">
    <source>
        <dbReference type="SAM" id="MobiDB-lite"/>
    </source>
</evidence>
<gene>
    <name evidence="14" type="ORF">GOMPHAMPRED_003631</name>
</gene>
<dbReference type="SMART" id="SM00535">
    <property type="entry name" value="RIBOc"/>
    <property type="match status" value="2"/>
</dbReference>
<proteinExistence type="inferred from homology"/>
<dbReference type="PROSITE" id="PS00517">
    <property type="entry name" value="RNASE_3_1"/>
    <property type="match status" value="2"/>
</dbReference>
<feature type="domain" description="Helicase ATP-binding" evidence="11">
    <location>
        <begin position="22"/>
        <end position="183"/>
    </location>
</feature>
<dbReference type="PANTHER" id="PTHR14950:SF37">
    <property type="entry name" value="ENDORIBONUCLEASE DICER"/>
    <property type="match status" value="1"/>
</dbReference>
<dbReference type="GO" id="GO:0005524">
    <property type="term" value="F:ATP binding"/>
    <property type="evidence" value="ECO:0007669"/>
    <property type="project" value="UniProtKB-KW"/>
</dbReference>
<evidence type="ECO:0000256" key="7">
    <source>
        <dbReference type="ARBA" id="ARBA00023118"/>
    </source>
</evidence>
<dbReference type="InterPro" id="IPR027417">
    <property type="entry name" value="P-loop_NTPase"/>
</dbReference>
<dbReference type="SUPFAM" id="SSF52540">
    <property type="entry name" value="P-loop containing nucleoside triphosphate hydrolases"/>
    <property type="match status" value="1"/>
</dbReference>
<evidence type="ECO:0000256" key="1">
    <source>
        <dbReference type="ARBA" id="ARBA00022721"/>
    </source>
</evidence>
<dbReference type="Gene3D" id="1.10.1520.10">
    <property type="entry name" value="Ribonuclease III domain"/>
    <property type="match status" value="2"/>
</dbReference>
<feature type="domain" description="RNase III" evidence="10">
    <location>
        <begin position="1095"/>
        <end position="1299"/>
    </location>
</feature>
<dbReference type="InterPro" id="IPR038248">
    <property type="entry name" value="Dicer_dimer_sf"/>
</dbReference>